<evidence type="ECO:0000313" key="2">
    <source>
        <dbReference type="EMBL" id="KLU05704.1"/>
    </source>
</evidence>
<name>A0A0J1EJL1_RHOIS</name>
<sequence>MKSPNFEDLFEEPERPRNRELKEARKQCTPKPVAVLCSSCSETAKVPRSTLLNRTRMRCQLCGGAMNRDNEV</sequence>
<evidence type="ECO:0000313" key="3">
    <source>
        <dbReference type="Proteomes" id="UP000036367"/>
    </source>
</evidence>
<gene>
    <name evidence="2" type="ORF">RISK_002336</name>
</gene>
<keyword evidence="3" id="KW-1185">Reference proteome</keyword>
<reference evidence="2" key="1">
    <citation type="submission" date="2015-05" db="EMBL/GenBank/DDBJ databases">
        <title>Permanent draft genome of Rhodopirellula islandicus K833.</title>
        <authorList>
            <person name="Kizina J."/>
            <person name="Richter M."/>
            <person name="Glockner F.O."/>
            <person name="Harder J."/>
        </authorList>
    </citation>
    <scope>NUCLEOTIDE SEQUENCE [LARGE SCALE GENOMIC DNA]</scope>
    <source>
        <strain evidence="2">K833</strain>
    </source>
</reference>
<feature type="compositionally biased region" description="Basic and acidic residues" evidence="1">
    <location>
        <begin position="12"/>
        <end position="25"/>
    </location>
</feature>
<comment type="caution">
    <text evidence="2">The sequence shown here is derived from an EMBL/GenBank/DDBJ whole genome shotgun (WGS) entry which is preliminary data.</text>
</comment>
<feature type="region of interest" description="Disordered" evidence="1">
    <location>
        <begin position="1"/>
        <end position="25"/>
    </location>
</feature>
<dbReference type="Proteomes" id="UP000036367">
    <property type="component" value="Unassembled WGS sequence"/>
</dbReference>
<dbReference type="EMBL" id="LECT01000017">
    <property type="protein sequence ID" value="KLU05704.1"/>
    <property type="molecule type" value="Genomic_DNA"/>
</dbReference>
<accession>A0A0J1EJL1</accession>
<organism evidence="2 3">
    <name type="scientific">Rhodopirellula islandica</name>
    <dbReference type="NCBI Taxonomy" id="595434"/>
    <lineage>
        <taxon>Bacteria</taxon>
        <taxon>Pseudomonadati</taxon>
        <taxon>Planctomycetota</taxon>
        <taxon>Planctomycetia</taxon>
        <taxon>Pirellulales</taxon>
        <taxon>Pirellulaceae</taxon>
        <taxon>Rhodopirellula</taxon>
    </lineage>
</organism>
<proteinExistence type="predicted"/>
<dbReference type="PATRIC" id="fig|595434.4.peg.2231"/>
<evidence type="ECO:0000256" key="1">
    <source>
        <dbReference type="SAM" id="MobiDB-lite"/>
    </source>
</evidence>
<protein>
    <submittedName>
        <fullName evidence="2">Uncharacterized protein</fullName>
    </submittedName>
</protein>
<dbReference type="AlphaFoldDB" id="A0A0J1EJL1"/>